<gene>
    <name evidence="2" type="ORF">POM88_013669</name>
</gene>
<dbReference type="GO" id="GO:0015031">
    <property type="term" value="P:protein transport"/>
    <property type="evidence" value="ECO:0007669"/>
    <property type="project" value="InterPro"/>
</dbReference>
<evidence type="ECO:0000256" key="1">
    <source>
        <dbReference type="SAM" id="MobiDB-lite"/>
    </source>
</evidence>
<feature type="compositionally biased region" description="Polar residues" evidence="1">
    <location>
        <begin position="77"/>
        <end position="94"/>
    </location>
</feature>
<accession>A0AAD8J0B4</accession>
<reference evidence="2" key="1">
    <citation type="submission" date="2023-02" db="EMBL/GenBank/DDBJ databases">
        <title>Genome of toxic invasive species Heracleum sosnowskyi carries increased number of genes despite the absence of recent whole-genome duplications.</title>
        <authorList>
            <person name="Schelkunov M."/>
            <person name="Shtratnikova V."/>
            <person name="Makarenko M."/>
            <person name="Klepikova A."/>
            <person name="Omelchenko D."/>
            <person name="Novikova G."/>
            <person name="Obukhova E."/>
            <person name="Bogdanov V."/>
            <person name="Penin A."/>
            <person name="Logacheva M."/>
        </authorList>
    </citation>
    <scope>NUCLEOTIDE SEQUENCE</scope>
    <source>
        <strain evidence="2">Hsosn_3</strain>
        <tissue evidence="2">Leaf</tissue>
    </source>
</reference>
<dbReference type="Proteomes" id="UP001237642">
    <property type="component" value="Unassembled WGS sequence"/>
</dbReference>
<name>A0AAD8J0B4_9APIA</name>
<feature type="compositionally biased region" description="Basic and acidic residues" evidence="1">
    <location>
        <begin position="48"/>
        <end position="58"/>
    </location>
</feature>
<sequence length="311" mass="33869">MGQAILDQLEGLPREKANSLKINTGLNTNMSNGNASKGSYDGGNTKELIAHPEHEKAFHHARNLSSESIGSDERSLKGSTSSNSGPNTLGNGSLNHPRGPSLITMQRRLVTAKTDFEDLISRLNQEVAVKDYLTTKGDKAGNDSSKDFTTQGKNMLPELDAYKQQLVKLQTQHRELEAKSKADIKLLVKEVKSVGRVQATAQVQECTIINLVDEDKLVMGSTSSAVAFDLVASDNHISDLLSQVFLCPFSAVLPQLLTEEVEDAASTTEKSKFSDDGGKTVDQESREGAAHIYNLPQTWHCFNSAISHFKL</sequence>
<evidence type="ECO:0000313" key="2">
    <source>
        <dbReference type="EMBL" id="KAK1394613.1"/>
    </source>
</evidence>
<protein>
    <submittedName>
        <fullName evidence="2">Uncharacterized protein</fullName>
    </submittedName>
</protein>
<dbReference type="AlphaFoldDB" id="A0AAD8J0B4"/>
<evidence type="ECO:0000313" key="3">
    <source>
        <dbReference type="Proteomes" id="UP001237642"/>
    </source>
</evidence>
<feature type="region of interest" description="Disordered" evidence="1">
    <location>
        <begin position="23"/>
        <end position="100"/>
    </location>
</feature>
<dbReference type="PANTHER" id="PTHR46856:SF1">
    <property type="entry name" value="PX DOMAIN-CONTAINING PROTEIN EREL1-RELATED"/>
    <property type="match status" value="1"/>
</dbReference>
<dbReference type="EMBL" id="JAUIZM010000003">
    <property type="protein sequence ID" value="KAK1394613.1"/>
    <property type="molecule type" value="Genomic_DNA"/>
</dbReference>
<dbReference type="PANTHER" id="PTHR46856">
    <property type="entry name" value="PX DOMAIN-CONTAINING PROTEIN EREL1-RELATED"/>
    <property type="match status" value="1"/>
</dbReference>
<organism evidence="2 3">
    <name type="scientific">Heracleum sosnowskyi</name>
    <dbReference type="NCBI Taxonomy" id="360622"/>
    <lineage>
        <taxon>Eukaryota</taxon>
        <taxon>Viridiplantae</taxon>
        <taxon>Streptophyta</taxon>
        <taxon>Embryophyta</taxon>
        <taxon>Tracheophyta</taxon>
        <taxon>Spermatophyta</taxon>
        <taxon>Magnoliopsida</taxon>
        <taxon>eudicotyledons</taxon>
        <taxon>Gunneridae</taxon>
        <taxon>Pentapetalae</taxon>
        <taxon>asterids</taxon>
        <taxon>campanulids</taxon>
        <taxon>Apiales</taxon>
        <taxon>Apiaceae</taxon>
        <taxon>Apioideae</taxon>
        <taxon>apioid superclade</taxon>
        <taxon>Tordylieae</taxon>
        <taxon>Tordyliinae</taxon>
        <taxon>Heracleum</taxon>
    </lineage>
</organism>
<feature type="compositionally biased region" description="Polar residues" evidence="1">
    <location>
        <begin position="23"/>
        <end position="37"/>
    </location>
</feature>
<dbReference type="InterPro" id="IPR044588">
    <property type="entry name" value="EREX-like"/>
</dbReference>
<comment type="caution">
    <text evidence="2">The sequence shown here is derived from an EMBL/GenBank/DDBJ whole genome shotgun (WGS) entry which is preliminary data.</text>
</comment>
<reference evidence="2" key="2">
    <citation type="submission" date="2023-05" db="EMBL/GenBank/DDBJ databases">
        <authorList>
            <person name="Schelkunov M.I."/>
        </authorList>
    </citation>
    <scope>NUCLEOTIDE SEQUENCE</scope>
    <source>
        <strain evidence="2">Hsosn_3</strain>
        <tissue evidence="2">Leaf</tissue>
    </source>
</reference>
<proteinExistence type="predicted"/>
<keyword evidence="3" id="KW-1185">Reference proteome</keyword>